<comment type="caution">
    <text evidence="9">The sequence shown here is derived from an EMBL/GenBank/DDBJ whole genome shotgun (WGS) entry which is preliminary data.</text>
</comment>
<dbReference type="InterPro" id="IPR045269">
    <property type="entry name" value="Atg1-like"/>
</dbReference>
<dbReference type="InterPro" id="IPR008271">
    <property type="entry name" value="Ser/Thr_kinase_AS"/>
</dbReference>
<feature type="region of interest" description="Disordered" evidence="7">
    <location>
        <begin position="459"/>
        <end position="499"/>
    </location>
</feature>
<dbReference type="GO" id="GO:0016020">
    <property type="term" value="C:membrane"/>
    <property type="evidence" value="ECO:0007669"/>
    <property type="project" value="TreeGrafter"/>
</dbReference>
<evidence type="ECO:0000256" key="6">
    <source>
        <dbReference type="RuleBase" id="RU000304"/>
    </source>
</evidence>
<evidence type="ECO:0000313" key="10">
    <source>
        <dbReference type="Proteomes" id="UP000790347"/>
    </source>
</evidence>
<dbReference type="GO" id="GO:0000407">
    <property type="term" value="C:phagophore assembly site"/>
    <property type="evidence" value="ECO:0007669"/>
    <property type="project" value="TreeGrafter"/>
</dbReference>
<dbReference type="PANTHER" id="PTHR24348:SF22">
    <property type="entry name" value="NON-SPECIFIC SERINE_THREONINE PROTEIN KINASE"/>
    <property type="match status" value="1"/>
</dbReference>
<keyword evidence="10" id="KW-1185">Reference proteome</keyword>
<organism evidence="9 10">
    <name type="scientific">Dermatophagoides farinae</name>
    <name type="common">American house dust mite</name>
    <dbReference type="NCBI Taxonomy" id="6954"/>
    <lineage>
        <taxon>Eukaryota</taxon>
        <taxon>Metazoa</taxon>
        <taxon>Ecdysozoa</taxon>
        <taxon>Arthropoda</taxon>
        <taxon>Chelicerata</taxon>
        <taxon>Arachnida</taxon>
        <taxon>Acari</taxon>
        <taxon>Acariformes</taxon>
        <taxon>Sarcoptiformes</taxon>
        <taxon>Astigmata</taxon>
        <taxon>Psoroptidia</taxon>
        <taxon>Analgoidea</taxon>
        <taxon>Pyroglyphidae</taxon>
        <taxon>Dermatophagoidinae</taxon>
        <taxon>Dermatophagoides</taxon>
    </lineage>
</organism>
<proteinExistence type="inferred from homology"/>
<dbReference type="InterPro" id="IPR000719">
    <property type="entry name" value="Prot_kinase_dom"/>
</dbReference>
<dbReference type="PROSITE" id="PS00108">
    <property type="entry name" value="PROTEIN_KINASE_ST"/>
    <property type="match status" value="1"/>
</dbReference>
<comment type="similarity">
    <text evidence="6">Belongs to the protein kinase superfamily.</text>
</comment>
<accession>A0A922I7F5</accession>
<dbReference type="GO" id="GO:0005524">
    <property type="term" value="F:ATP binding"/>
    <property type="evidence" value="ECO:0007669"/>
    <property type="project" value="UniProtKB-UniRule"/>
</dbReference>
<evidence type="ECO:0000256" key="7">
    <source>
        <dbReference type="SAM" id="MobiDB-lite"/>
    </source>
</evidence>
<dbReference type="SUPFAM" id="SSF56112">
    <property type="entry name" value="Protein kinase-like (PK-like)"/>
    <property type="match status" value="1"/>
</dbReference>
<feature type="compositionally biased region" description="Basic and acidic residues" evidence="7">
    <location>
        <begin position="474"/>
        <end position="483"/>
    </location>
</feature>
<feature type="compositionally biased region" description="Polar residues" evidence="7">
    <location>
        <begin position="459"/>
        <end position="468"/>
    </location>
</feature>
<feature type="domain" description="Protein kinase" evidence="8">
    <location>
        <begin position="162"/>
        <end position="452"/>
    </location>
</feature>
<dbReference type="GO" id="GO:0010506">
    <property type="term" value="P:regulation of autophagy"/>
    <property type="evidence" value="ECO:0007669"/>
    <property type="project" value="InterPro"/>
</dbReference>
<reference evidence="9" key="2">
    <citation type="journal article" date="2022" name="Res Sq">
        <title>Comparative Genomics Reveals Insights into the Divergent Evolution of Astigmatic Mites and Household Pest Adaptations.</title>
        <authorList>
            <person name="Xiong Q."/>
            <person name="Wan A.T.-Y."/>
            <person name="Liu X.-Y."/>
            <person name="Fung C.S.-H."/>
            <person name="Xiao X."/>
            <person name="Malainual N."/>
            <person name="Hou J."/>
            <person name="Wang L."/>
            <person name="Wang M."/>
            <person name="Yang K."/>
            <person name="Cui Y."/>
            <person name="Leung E."/>
            <person name="Nong W."/>
            <person name="Shin S.-K."/>
            <person name="Au S."/>
            <person name="Jeong K.Y."/>
            <person name="Chew F.T."/>
            <person name="Hui J."/>
            <person name="Leung T.F."/>
            <person name="Tungtrongchitr A."/>
            <person name="Zhong N."/>
            <person name="Liu Z."/>
            <person name="Tsui S."/>
        </authorList>
    </citation>
    <scope>NUCLEOTIDE SEQUENCE</scope>
    <source>
        <strain evidence="9">Derf</strain>
        <tissue evidence="9">Whole organism</tissue>
    </source>
</reference>
<keyword evidence="2 5" id="KW-0547">Nucleotide-binding</keyword>
<gene>
    <name evidence="9" type="primary">PLK4_1</name>
    <name evidence="9" type="ORF">DERF_005712</name>
</gene>
<dbReference type="PROSITE" id="PS00107">
    <property type="entry name" value="PROTEIN_KINASE_ATP"/>
    <property type="match status" value="1"/>
</dbReference>
<dbReference type="GO" id="GO:0000045">
    <property type="term" value="P:autophagosome assembly"/>
    <property type="evidence" value="ECO:0007669"/>
    <property type="project" value="TreeGrafter"/>
</dbReference>
<dbReference type="InterPro" id="IPR017441">
    <property type="entry name" value="Protein_kinase_ATP_BS"/>
</dbReference>
<dbReference type="AlphaFoldDB" id="A0A922I7F5"/>
<feature type="compositionally biased region" description="Basic residues" evidence="7">
    <location>
        <begin position="487"/>
        <end position="499"/>
    </location>
</feature>
<dbReference type="GO" id="GO:0004674">
    <property type="term" value="F:protein serine/threonine kinase activity"/>
    <property type="evidence" value="ECO:0007669"/>
    <property type="project" value="UniProtKB-KW"/>
</dbReference>
<keyword evidence="4 5" id="KW-0067">ATP-binding</keyword>
<evidence type="ECO:0000256" key="4">
    <source>
        <dbReference type="ARBA" id="ARBA00022840"/>
    </source>
</evidence>
<dbReference type="PANTHER" id="PTHR24348">
    <property type="entry name" value="SERINE/THREONINE-PROTEIN KINASE UNC-51-RELATED"/>
    <property type="match status" value="1"/>
</dbReference>
<dbReference type="Proteomes" id="UP000790347">
    <property type="component" value="Unassembled WGS sequence"/>
</dbReference>
<keyword evidence="3 9" id="KW-0418">Kinase</keyword>
<protein>
    <submittedName>
        <fullName evidence="9">Serine/threonine-protein kinase plk4</fullName>
    </submittedName>
</protein>
<dbReference type="PROSITE" id="PS50011">
    <property type="entry name" value="PROTEIN_KINASE_DOM"/>
    <property type="match status" value="1"/>
</dbReference>
<dbReference type="SMART" id="SM00220">
    <property type="entry name" value="S_TKc"/>
    <property type="match status" value="1"/>
</dbReference>
<feature type="compositionally biased region" description="Basic and acidic residues" evidence="7">
    <location>
        <begin position="45"/>
        <end position="54"/>
    </location>
</feature>
<dbReference type="InterPro" id="IPR011009">
    <property type="entry name" value="Kinase-like_dom_sf"/>
</dbReference>
<feature type="binding site" evidence="5">
    <location>
        <position position="200"/>
    </location>
    <ligand>
        <name>ATP</name>
        <dbReference type="ChEBI" id="CHEBI:30616"/>
    </ligand>
</feature>
<evidence type="ECO:0000256" key="2">
    <source>
        <dbReference type="ARBA" id="ARBA00022741"/>
    </source>
</evidence>
<evidence type="ECO:0000256" key="3">
    <source>
        <dbReference type="ARBA" id="ARBA00022777"/>
    </source>
</evidence>
<evidence type="ECO:0000259" key="8">
    <source>
        <dbReference type="PROSITE" id="PS50011"/>
    </source>
</evidence>
<dbReference type="EMBL" id="ASGP02000002">
    <property type="protein sequence ID" value="KAH9522111.1"/>
    <property type="molecule type" value="Genomic_DNA"/>
</dbReference>
<evidence type="ECO:0000313" key="9">
    <source>
        <dbReference type="EMBL" id="KAH9522111.1"/>
    </source>
</evidence>
<evidence type="ECO:0000256" key="1">
    <source>
        <dbReference type="ARBA" id="ARBA00022679"/>
    </source>
</evidence>
<dbReference type="Pfam" id="PF00069">
    <property type="entry name" value="Pkinase"/>
    <property type="match status" value="1"/>
</dbReference>
<dbReference type="GO" id="GO:0005776">
    <property type="term" value="C:autophagosome"/>
    <property type="evidence" value="ECO:0007669"/>
    <property type="project" value="TreeGrafter"/>
</dbReference>
<dbReference type="Gene3D" id="1.10.510.10">
    <property type="entry name" value="Transferase(Phosphotransferase) domain 1"/>
    <property type="match status" value="1"/>
</dbReference>
<sequence>MDQNQSKEKIVINNLIDNLNILVNKCEQKNITTTTTTNTTTTGDNDNHQKKNEKSSTTIKLIKSDSMSKLLIKSKSKSKLSSPSSLSCLTTMKSVIIESNISDQQQQHQQQQQSIIKNIQSISSISRSGSVSVNGKSSSLITLKTSSSSETIVETYLRRKHLEPLEIIGEGGFSTVYKVRHLKNNKMNDDNDSNHIYAAKVIRLNESNRLWVTKCLKHEMYISKSLHHTNIVRTHDYFKTNTYAVILMEYYTNGNIRQEIDKQNHPYNITEAVRLFNGLIAGLQYMHGKNIAHRDLKLDNFFLDNDRQPLIGDFGFATIGTRQGRMIIEHLIRQTRCGSEGYMAPEVARITGNKNNNNNDDNNNEPQQYNAKKADVYSMGVCLYEMLHQTLPNIDTATTTTTGSPSTPLSSLSFAHNINQRWQNLIKSMLNIEPNERPSVEDIFYQISSPLFSFIFMGQRSSSKTGKSNEQQQNEEKQKEEQQPQKQQRKHSMSKKRIN</sequence>
<reference evidence="9" key="1">
    <citation type="submission" date="2013-05" db="EMBL/GenBank/DDBJ databases">
        <authorList>
            <person name="Yim A.K.Y."/>
            <person name="Chan T.F."/>
            <person name="Ji K.M."/>
            <person name="Liu X.Y."/>
            <person name="Zhou J.W."/>
            <person name="Li R.Q."/>
            <person name="Yang K.Y."/>
            <person name="Li J."/>
            <person name="Li M."/>
            <person name="Law P.T.W."/>
            <person name="Wu Y.L."/>
            <person name="Cai Z.L."/>
            <person name="Qin H."/>
            <person name="Bao Y."/>
            <person name="Leung R.K.K."/>
            <person name="Ng P.K.S."/>
            <person name="Zou J."/>
            <person name="Zhong X.J."/>
            <person name="Ran P.X."/>
            <person name="Zhong N.S."/>
            <person name="Liu Z.G."/>
            <person name="Tsui S.K.W."/>
        </authorList>
    </citation>
    <scope>NUCLEOTIDE SEQUENCE</scope>
    <source>
        <strain evidence="9">Derf</strain>
        <tissue evidence="9">Whole organism</tissue>
    </source>
</reference>
<keyword evidence="6" id="KW-0723">Serine/threonine-protein kinase</keyword>
<name>A0A922I7F5_DERFA</name>
<dbReference type="CDD" id="cd00180">
    <property type="entry name" value="PKc"/>
    <property type="match status" value="1"/>
</dbReference>
<feature type="region of interest" description="Disordered" evidence="7">
    <location>
        <begin position="35"/>
        <end position="57"/>
    </location>
</feature>
<keyword evidence="1" id="KW-0808">Transferase</keyword>
<dbReference type="GO" id="GO:0005829">
    <property type="term" value="C:cytosol"/>
    <property type="evidence" value="ECO:0007669"/>
    <property type="project" value="TreeGrafter"/>
</dbReference>
<evidence type="ECO:0000256" key="5">
    <source>
        <dbReference type="PROSITE-ProRule" id="PRU10141"/>
    </source>
</evidence>